<keyword evidence="1" id="KW-0862">Zinc</keyword>
<dbReference type="SMART" id="SM00028">
    <property type="entry name" value="TPR"/>
    <property type="match status" value="2"/>
</dbReference>
<proteinExistence type="predicted"/>
<dbReference type="SMART" id="SM00184">
    <property type="entry name" value="RING"/>
    <property type="match status" value="1"/>
</dbReference>
<dbReference type="SUPFAM" id="SSF48452">
    <property type="entry name" value="TPR-like"/>
    <property type="match status" value="1"/>
</dbReference>
<dbReference type="PROSITE" id="PS50089">
    <property type="entry name" value="ZF_RING_2"/>
    <property type="match status" value="1"/>
</dbReference>
<dbReference type="InterPro" id="IPR015947">
    <property type="entry name" value="PUA-like_sf"/>
</dbReference>
<feature type="domain" description="RING-type" evidence="3">
    <location>
        <begin position="200"/>
        <end position="238"/>
    </location>
</feature>
<keyword evidence="1" id="KW-0863">Zinc-finger</keyword>
<sequence length="496" mass="55281">MHRLEALEQAERARIAALVSGNSSEEISESMLHKMCGHKHMEARQFDTAINEFSAALKLAKDSTEEALLLWHRCDAFLGMCQTLRGIPAAVSEHEALYGLDPMALAQLALKDASKVVEMEADWPRGHILQGAALTVLERYDDAEKAYMEGLALGPTDPSLHAALKETRATFGSDPSSAPGPSTAAPRPVRRAVSSDDTDCSLCMKLLYEPVTTPCGHTFCRACFARSMDHSSRCPMCRTVLHVGRQLEVTRALHNVLERSFPEEYEARRRETLEALEPPRDHTASFPVPLFVMQCIMPGERMALNIFEPRYRLLVRRCMAGSRRFGMACIDYNNVLHEDACEAEIVECQPQPDGRYYLEVVGRRRLKISRAWELDGYRMAEAKYCADDNPAPNTPEAAQLAQLATSVEALADQWVDKVKMLARGRRGMKLLELLHRAGPKPSTADVEGFSFWCANVCPMDQADRLAILGHTRTADRLAYEKSRLESALQDGGCVLM</sequence>
<dbReference type="SMART" id="SM00464">
    <property type="entry name" value="LON"/>
    <property type="match status" value="1"/>
</dbReference>
<dbReference type="Gene3D" id="2.30.130.40">
    <property type="entry name" value="LON domain-like"/>
    <property type="match status" value="1"/>
</dbReference>
<evidence type="ECO:0000313" key="6">
    <source>
        <dbReference type="Proteomes" id="UP001497392"/>
    </source>
</evidence>
<protein>
    <submittedName>
        <fullName evidence="5">G619 protein</fullName>
    </submittedName>
</protein>
<dbReference type="SUPFAM" id="SSF57850">
    <property type="entry name" value="RING/U-box"/>
    <property type="match status" value="1"/>
</dbReference>
<dbReference type="Gene3D" id="1.25.40.10">
    <property type="entry name" value="Tetratricopeptide repeat domain"/>
    <property type="match status" value="1"/>
</dbReference>
<evidence type="ECO:0000313" key="5">
    <source>
        <dbReference type="EMBL" id="CAL5218882.1"/>
    </source>
</evidence>
<evidence type="ECO:0000259" key="4">
    <source>
        <dbReference type="PROSITE" id="PS51787"/>
    </source>
</evidence>
<name>A0ABP1FMZ1_9CHLO</name>
<dbReference type="PROSITE" id="PS51787">
    <property type="entry name" value="LON_N"/>
    <property type="match status" value="1"/>
</dbReference>
<feature type="domain" description="Lon N-terminal" evidence="4">
    <location>
        <begin position="286"/>
        <end position="488"/>
    </location>
</feature>
<evidence type="ECO:0000259" key="3">
    <source>
        <dbReference type="PROSITE" id="PS50089"/>
    </source>
</evidence>
<feature type="compositionally biased region" description="Low complexity" evidence="2">
    <location>
        <begin position="175"/>
        <end position="187"/>
    </location>
</feature>
<dbReference type="PANTHER" id="PTHR23327:SF42">
    <property type="entry name" value="LON PEPTIDASE N-TERMINAL DOMAIN AND RING FINGER PROTEIN C14F5.10C"/>
    <property type="match status" value="1"/>
</dbReference>
<dbReference type="CDD" id="cd16514">
    <property type="entry name" value="RING-HC_LONFs_rpt2"/>
    <property type="match status" value="1"/>
</dbReference>
<comment type="caution">
    <text evidence="5">The sequence shown here is derived from an EMBL/GenBank/DDBJ whole genome shotgun (WGS) entry which is preliminary data.</text>
</comment>
<accession>A0ABP1FMZ1</accession>
<evidence type="ECO:0000256" key="2">
    <source>
        <dbReference type="SAM" id="MobiDB-lite"/>
    </source>
</evidence>
<dbReference type="Gene3D" id="3.30.40.10">
    <property type="entry name" value="Zinc/RING finger domain, C3HC4 (zinc finger)"/>
    <property type="match status" value="1"/>
</dbReference>
<gene>
    <name evidence="5" type="primary">g619</name>
    <name evidence="5" type="ORF">VP750_LOCUS541</name>
</gene>
<dbReference type="InterPro" id="IPR019734">
    <property type="entry name" value="TPR_rpt"/>
</dbReference>
<dbReference type="Pfam" id="PF02190">
    <property type="entry name" value="LON_substr_bdg"/>
    <property type="match status" value="1"/>
</dbReference>
<dbReference type="PANTHER" id="PTHR23327">
    <property type="entry name" value="RING FINGER PROTEIN 127"/>
    <property type="match status" value="1"/>
</dbReference>
<evidence type="ECO:0000256" key="1">
    <source>
        <dbReference type="PROSITE-ProRule" id="PRU00175"/>
    </source>
</evidence>
<dbReference type="InterPro" id="IPR011990">
    <property type="entry name" value="TPR-like_helical_dom_sf"/>
</dbReference>
<keyword evidence="6" id="KW-1185">Reference proteome</keyword>
<dbReference type="InterPro" id="IPR013083">
    <property type="entry name" value="Znf_RING/FYVE/PHD"/>
</dbReference>
<dbReference type="SUPFAM" id="SSF88697">
    <property type="entry name" value="PUA domain-like"/>
    <property type="match status" value="1"/>
</dbReference>
<dbReference type="Proteomes" id="UP001497392">
    <property type="component" value="Unassembled WGS sequence"/>
</dbReference>
<dbReference type="InterPro" id="IPR046336">
    <property type="entry name" value="Lon_prtase_N_sf"/>
</dbReference>
<organism evidence="5 6">
    <name type="scientific">Coccomyxa viridis</name>
    <dbReference type="NCBI Taxonomy" id="1274662"/>
    <lineage>
        <taxon>Eukaryota</taxon>
        <taxon>Viridiplantae</taxon>
        <taxon>Chlorophyta</taxon>
        <taxon>core chlorophytes</taxon>
        <taxon>Trebouxiophyceae</taxon>
        <taxon>Trebouxiophyceae incertae sedis</taxon>
        <taxon>Coccomyxaceae</taxon>
        <taxon>Coccomyxa</taxon>
    </lineage>
</organism>
<dbReference type="InterPro" id="IPR003111">
    <property type="entry name" value="Lon_prtase_N"/>
</dbReference>
<dbReference type="Pfam" id="PF13923">
    <property type="entry name" value="zf-C3HC4_2"/>
    <property type="match status" value="1"/>
</dbReference>
<keyword evidence="1" id="KW-0479">Metal-binding</keyword>
<dbReference type="EMBL" id="CAXHTA020000001">
    <property type="protein sequence ID" value="CAL5218882.1"/>
    <property type="molecule type" value="Genomic_DNA"/>
</dbReference>
<dbReference type="InterPro" id="IPR001841">
    <property type="entry name" value="Znf_RING"/>
</dbReference>
<feature type="region of interest" description="Disordered" evidence="2">
    <location>
        <begin position="169"/>
        <end position="190"/>
    </location>
</feature>
<reference evidence="5 6" key="1">
    <citation type="submission" date="2024-06" db="EMBL/GenBank/DDBJ databases">
        <authorList>
            <person name="Kraege A."/>
            <person name="Thomma B."/>
        </authorList>
    </citation>
    <scope>NUCLEOTIDE SEQUENCE [LARGE SCALE GENOMIC DNA]</scope>
</reference>